<protein>
    <recommendedName>
        <fullName evidence="2">Glycine zipper-like domain-containing protein</fullName>
    </recommendedName>
</protein>
<evidence type="ECO:0000313" key="4">
    <source>
        <dbReference type="Proteomes" id="UP000288607"/>
    </source>
</evidence>
<dbReference type="EMBL" id="QXGJ01000001">
    <property type="protein sequence ID" value="RSX52540.1"/>
    <property type="molecule type" value="Genomic_DNA"/>
</dbReference>
<keyword evidence="1" id="KW-0472">Membrane</keyword>
<evidence type="ECO:0000259" key="2">
    <source>
        <dbReference type="Pfam" id="PF26273"/>
    </source>
</evidence>
<name>A0A430FIA8_9BIFI</name>
<feature type="domain" description="Glycine zipper-like" evidence="2">
    <location>
        <begin position="12"/>
        <end position="57"/>
    </location>
</feature>
<dbReference type="InterPro" id="IPR058598">
    <property type="entry name" value="Gly_zipper-like_dom"/>
</dbReference>
<accession>A0A430FIA8</accession>
<sequence>MSKRNGRDNDSHTRLPLGICLGILFGVAVGMLTHNIVLWLPLGVLFGVCLGVIYDSRNKPHDDSGDDRDS</sequence>
<dbReference type="Pfam" id="PF26273">
    <property type="entry name" value="Gly_zipper"/>
    <property type="match status" value="1"/>
</dbReference>
<dbReference type="OrthoDB" id="769130at2"/>
<dbReference type="AlphaFoldDB" id="A0A430FIA8"/>
<dbReference type="Proteomes" id="UP000288607">
    <property type="component" value="Unassembled WGS sequence"/>
</dbReference>
<organism evidence="3 4">
    <name type="scientific">Bifidobacterium callimiconis</name>
    <dbReference type="NCBI Taxonomy" id="2306973"/>
    <lineage>
        <taxon>Bacteria</taxon>
        <taxon>Bacillati</taxon>
        <taxon>Actinomycetota</taxon>
        <taxon>Actinomycetes</taxon>
        <taxon>Bifidobacteriales</taxon>
        <taxon>Bifidobacteriaceae</taxon>
        <taxon>Bifidobacterium</taxon>
    </lineage>
</organism>
<feature type="transmembrane region" description="Helical" evidence="1">
    <location>
        <begin position="36"/>
        <end position="54"/>
    </location>
</feature>
<gene>
    <name evidence="3" type="ORF">D2E23_0268</name>
</gene>
<keyword evidence="1" id="KW-0812">Transmembrane</keyword>
<evidence type="ECO:0000313" key="3">
    <source>
        <dbReference type="EMBL" id="RSX52540.1"/>
    </source>
</evidence>
<keyword evidence="4" id="KW-1185">Reference proteome</keyword>
<comment type="caution">
    <text evidence="3">The sequence shown here is derived from an EMBL/GenBank/DDBJ whole genome shotgun (WGS) entry which is preliminary data.</text>
</comment>
<proteinExistence type="predicted"/>
<feature type="transmembrane region" description="Helical" evidence="1">
    <location>
        <begin position="12"/>
        <end position="30"/>
    </location>
</feature>
<reference evidence="3 4" key="1">
    <citation type="submission" date="2018-09" db="EMBL/GenBank/DDBJ databases">
        <title>Characterization of the phylogenetic diversity of five novel species belonging to the genus Bifidobacterium.</title>
        <authorList>
            <person name="Lugli G.A."/>
            <person name="Duranti S."/>
            <person name="Milani C."/>
        </authorList>
    </citation>
    <scope>NUCLEOTIDE SEQUENCE [LARGE SCALE GENOMIC DNA]</scope>
    <source>
        <strain evidence="3 4">2028B</strain>
    </source>
</reference>
<evidence type="ECO:0000256" key="1">
    <source>
        <dbReference type="SAM" id="Phobius"/>
    </source>
</evidence>
<keyword evidence="1" id="KW-1133">Transmembrane helix</keyword>